<evidence type="ECO:0000256" key="6">
    <source>
        <dbReference type="SAM" id="MobiDB-lite"/>
    </source>
</evidence>
<dbReference type="HOGENOM" id="CLU_000445_107_16_7"/>
<feature type="compositionally biased region" description="Acidic residues" evidence="6">
    <location>
        <begin position="681"/>
        <end position="690"/>
    </location>
</feature>
<dbReference type="PROSITE" id="PS51257">
    <property type="entry name" value="PROKAR_LIPOPROTEIN"/>
    <property type="match status" value="1"/>
</dbReference>
<keyword evidence="5" id="KW-0175">Coiled coil</keyword>
<keyword evidence="4" id="KW-0807">Transducer</keyword>
<evidence type="ECO:0000256" key="3">
    <source>
        <dbReference type="ARBA" id="ARBA00029447"/>
    </source>
</evidence>
<feature type="region of interest" description="Disordered" evidence="6">
    <location>
        <begin position="626"/>
        <end position="690"/>
    </location>
</feature>
<dbReference type="GO" id="GO:0006935">
    <property type="term" value="P:chemotaxis"/>
    <property type="evidence" value="ECO:0007669"/>
    <property type="project" value="UniProtKB-KW"/>
</dbReference>
<dbReference type="PRINTS" id="PR00260">
    <property type="entry name" value="CHEMTRNSDUCR"/>
</dbReference>
<evidence type="ECO:0000256" key="5">
    <source>
        <dbReference type="SAM" id="Coils"/>
    </source>
</evidence>
<dbReference type="AlphaFoldDB" id="Q313L8"/>
<dbReference type="GO" id="GO:0004888">
    <property type="term" value="F:transmembrane signaling receptor activity"/>
    <property type="evidence" value="ECO:0007669"/>
    <property type="project" value="InterPro"/>
</dbReference>
<evidence type="ECO:0000256" key="7">
    <source>
        <dbReference type="SAM" id="Phobius"/>
    </source>
</evidence>
<feature type="compositionally biased region" description="Low complexity" evidence="6">
    <location>
        <begin position="405"/>
        <end position="424"/>
    </location>
</feature>
<comment type="similarity">
    <text evidence="3">Belongs to the methyl-accepting chemotaxis (MCP) protein family.</text>
</comment>
<dbReference type="SUPFAM" id="SSF58104">
    <property type="entry name" value="Methyl-accepting chemotaxis protein (MCP) signaling domain"/>
    <property type="match status" value="1"/>
</dbReference>
<feature type="transmembrane region" description="Helical" evidence="7">
    <location>
        <begin position="12"/>
        <end position="32"/>
    </location>
</feature>
<keyword evidence="2" id="KW-0145">Chemotaxis</keyword>
<dbReference type="SMART" id="SM00304">
    <property type="entry name" value="HAMP"/>
    <property type="match status" value="1"/>
</dbReference>
<dbReference type="InterPro" id="IPR004090">
    <property type="entry name" value="Chemotax_Me-accpt_rcpt"/>
</dbReference>
<dbReference type="eggNOG" id="COG0840">
    <property type="taxonomic scope" value="Bacteria"/>
</dbReference>
<dbReference type="GO" id="GO:0005886">
    <property type="term" value="C:plasma membrane"/>
    <property type="evidence" value="ECO:0007669"/>
    <property type="project" value="TreeGrafter"/>
</dbReference>
<dbReference type="EMBL" id="CP000112">
    <property type="protein sequence ID" value="ABB37878.1"/>
    <property type="molecule type" value="Genomic_DNA"/>
</dbReference>
<dbReference type="PANTHER" id="PTHR43531:SF11">
    <property type="entry name" value="METHYL-ACCEPTING CHEMOTAXIS PROTEIN 3"/>
    <property type="match status" value="1"/>
</dbReference>
<organism evidence="10 11">
    <name type="scientific">Oleidesulfovibrio alaskensis (strain ATCC BAA-1058 / DSM 17464 / G20)</name>
    <name type="common">Desulfovibrio alaskensis</name>
    <dbReference type="NCBI Taxonomy" id="207559"/>
    <lineage>
        <taxon>Bacteria</taxon>
        <taxon>Pseudomonadati</taxon>
        <taxon>Thermodesulfobacteriota</taxon>
        <taxon>Desulfovibrionia</taxon>
        <taxon>Desulfovibrionales</taxon>
        <taxon>Desulfovibrionaceae</taxon>
        <taxon>Oleidesulfovibrio</taxon>
    </lineage>
</organism>
<dbReference type="InterPro" id="IPR024478">
    <property type="entry name" value="HlyB_4HB_MCP"/>
</dbReference>
<keyword evidence="7" id="KW-0812">Transmembrane</keyword>
<evidence type="ECO:0000313" key="11">
    <source>
        <dbReference type="Proteomes" id="UP000002710"/>
    </source>
</evidence>
<dbReference type="Gene3D" id="1.10.287.950">
    <property type="entry name" value="Methyl-accepting chemotaxis protein"/>
    <property type="match status" value="1"/>
</dbReference>
<protein>
    <submittedName>
        <fullName evidence="10">Methyl-accepting chemotaxis sensory transducer</fullName>
    </submittedName>
</protein>
<dbReference type="PROSITE" id="PS50885">
    <property type="entry name" value="HAMP"/>
    <property type="match status" value="1"/>
</dbReference>
<dbReference type="InterPro" id="IPR004089">
    <property type="entry name" value="MCPsignal_dom"/>
</dbReference>
<sequence>MKNLKLAMKIGIGFGLLILIACTLGGLAVFNMTRTAADSERLAYEYVPEVRMANSLQNSAATAMRMMLGYALSEQQSYRQNALKELAEARKFLNQAKEHAQKYPDLVMLAQSVEKAEGVLNQYERRAQDTENLIGEIASSRAVMDQAAALFITNCTAYIDSQQQKIEQEIRQGLPAASLVERSLKLKWANDVVDMGNNARILNFRAQALRELSLLEDAAKSVGRIDEPLRDLKRTSRSQDNLRQLAAIETAGQQYAASIQNLLANWQKLREATVDRGRLSDEFLVLCNEIARAGMEQTQNIADVAMSNMNTASTVMVSGLGIALLLGILVSVFLTRAITGPIVKGVGFANSMAQGDFTKLLDIDQRDEIGQLAAALNDMVTKLRGIVAEVQSASENVASGSEELSASAQATSQGATEQAASVEEISASVEEMASNIRQSASNAKQTEEIALRAAKDAQSGGQAVEQTVTAMKQIAEKISIIEEIARQTNLLALNAAIEAARAGEHGKGFAVVAAEVRKLAERSGAAAGEISELSSSSVEIAERAGEMLRQIVPDIQNTASLVQEIAAATSEQNAGAEQINKGVQQLDQVVQQNAAAAEEMASTSEELSSQAEQLMSTMGFFRVDTSGHGSSPRMATVRAGKSHRGAALPASRALPSDDRGMRDKAPEKKNSGGIQLNIENDPSDEDFERF</sequence>
<dbReference type="SMART" id="SM00283">
    <property type="entry name" value="MA"/>
    <property type="match status" value="1"/>
</dbReference>
<evidence type="ECO:0000256" key="1">
    <source>
        <dbReference type="ARBA" id="ARBA00004370"/>
    </source>
</evidence>
<dbReference type="Pfam" id="PF00672">
    <property type="entry name" value="HAMP"/>
    <property type="match status" value="1"/>
</dbReference>
<accession>Q313L8</accession>
<evidence type="ECO:0000259" key="8">
    <source>
        <dbReference type="PROSITE" id="PS50111"/>
    </source>
</evidence>
<evidence type="ECO:0000256" key="2">
    <source>
        <dbReference type="ARBA" id="ARBA00022500"/>
    </source>
</evidence>
<dbReference type="Proteomes" id="UP000002710">
    <property type="component" value="Chromosome"/>
</dbReference>
<feature type="region of interest" description="Disordered" evidence="6">
    <location>
        <begin position="399"/>
        <end position="424"/>
    </location>
</feature>
<evidence type="ECO:0000259" key="9">
    <source>
        <dbReference type="PROSITE" id="PS50885"/>
    </source>
</evidence>
<comment type="subcellular location">
    <subcellularLocation>
        <location evidence="1">Membrane</location>
    </subcellularLocation>
</comment>
<dbReference type="InterPro" id="IPR003660">
    <property type="entry name" value="HAMP_dom"/>
</dbReference>
<dbReference type="PROSITE" id="PS50111">
    <property type="entry name" value="CHEMOTAXIS_TRANSDUC_2"/>
    <property type="match status" value="1"/>
</dbReference>
<dbReference type="STRING" id="207559.Dde_1077"/>
<gene>
    <name evidence="10" type="ordered locus">Dde_1077</name>
</gene>
<dbReference type="KEGG" id="dde:Dde_1077"/>
<dbReference type="RefSeq" id="WP_011367110.1">
    <property type="nucleotide sequence ID" value="NC_007519.1"/>
</dbReference>
<dbReference type="Pfam" id="PF00015">
    <property type="entry name" value="MCPsignal"/>
    <property type="match status" value="1"/>
</dbReference>
<feature type="domain" description="HAMP" evidence="9">
    <location>
        <begin position="336"/>
        <end position="388"/>
    </location>
</feature>
<feature type="transmembrane region" description="Helical" evidence="7">
    <location>
        <begin position="315"/>
        <end position="334"/>
    </location>
</feature>
<feature type="coiled-coil region" evidence="5">
    <location>
        <begin position="79"/>
        <end position="133"/>
    </location>
</feature>
<dbReference type="FunFam" id="1.10.287.950:FF:000001">
    <property type="entry name" value="Methyl-accepting chemotaxis sensory transducer"/>
    <property type="match status" value="1"/>
</dbReference>
<dbReference type="PANTHER" id="PTHR43531">
    <property type="entry name" value="PROTEIN ICFG"/>
    <property type="match status" value="1"/>
</dbReference>
<feature type="domain" description="Methyl-accepting transducer" evidence="8">
    <location>
        <begin position="393"/>
        <end position="608"/>
    </location>
</feature>
<name>Q313L8_OLEA2</name>
<evidence type="ECO:0000256" key="4">
    <source>
        <dbReference type="PROSITE-ProRule" id="PRU00284"/>
    </source>
</evidence>
<proteinExistence type="inferred from homology"/>
<dbReference type="GO" id="GO:0007165">
    <property type="term" value="P:signal transduction"/>
    <property type="evidence" value="ECO:0007669"/>
    <property type="project" value="UniProtKB-KW"/>
</dbReference>
<dbReference type="InterPro" id="IPR051310">
    <property type="entry name" value="MCP_chemotaxis"/>
</dbReference>
<keyword evidence="11" id="KW-1185">Reference proteome</keyword>
<reference evidence="10 11" key="1">
    <citation type="journal article" date="2011" name="J. Bacteriol.">
        <title>Complete genome sequence and updated annotation of Desulfovibrio alaskensis G20.</title>
        <authorList>
            <person name="Hauser L.J."/>
            <person name="Land M.L."/>
            <person name="Brown S.D."/>
            <person name="Larimer F."/>
            <person name="Keller K.L."/>
            <person name="Rapp-Giles B.J."/>
            <person name="Price M.N."/>
            <person name="Lin M."/>
            <person name="Bruce D.C."/>
            <person name="Detter J.C."/>
            <person name="Tapia R."/>
            <person name="Han C.S."/>
            <person name="Goodwin L.A."/>
            <person name="Cheng J.F."/>
            <person name="Pitluck S."/>
            <person name="Copeland A."/>
            <person name="Lucas S."/>
            <person name="Nolan M."/>
            <person name="Lapidus A.L."/>
            <person name="Palumbo A.V."/>
            <person name="Wall J.D."/>
        </authorList>
    </citation>
    <scope>NUCLEOTIDE SEQUENCE [LARGE SCALE GENOMIC DNA]</scope>
    <source>
        <strain evidence="11">ATCC BAA 1058 / DSM 17464 / G20</strain>
    </source>
</reference>
<keyword evidence="7" id="KW-0472">Membrane</keyword>
<evidence type="ECO:0000313" key="10">
    <source>
        <dbReference type="EMBL" id="ABB37878.1"/>
    </source>
</evidence>
<keyword evidence="7" id="KW-1133">Transmembrane helix</keyword>
<dbReference type="Pfam" id="PF12729">
    <property type="entry name" value="4HB_MCP_1"/>
    <property type="match status" value="1"/>
</dbReference>
<feature type="compositionally biased region" description="Basic and acidic residues" evidence="6">
    <location>
        <begin position="655"/>
        <end position="670"/>
    </location>
</feature>
<dbReference type="CDD" id="cd06225">
    <property type="entry name" value="HAMP"/>
    <property type="match status" value="1"/>
</dbReference>